<proteinExistence type="predicted"/>
<dbReference type="RefSeq" id="WP_253877070.1">
    <property type="nucleotide sequence ID" value="NZ_BAABHM010000010.1"/>
</dbReference>
<comment type="caution">
    <text evidence="3">The sequence shown here is derived from an EMBL/GenBank/DDBJ whole genome shotgun (WGS) entry which is preliminary data.</text>
</comment>
<feature type="transmembrane region" description="Helical" evidence="1">
    <location>
        <begin position="77"/>
        <end position="95"/>
    </location>
</feature>
<feature type="transmembrane region" description="Helical" evidence="1">
    <location>
        <begin position="51"/>
        <end position="70"/>
    </location>
</feature>
<keyword evidence="1" id="KW-0812">Transmembrane</keyword>
<reference evidence="4" key="1">
    <citation type="journal article" date="2019" name="Int. J. Syst. Evol. Microbiol.">
        <title>The Global Catalogue of Microorganisms (GCM) 10K type strain sequencing project: providing services to taxonomists for standard genome sequencing and annotation.</title>
        <authorList>
            <consortium name="The Broad Institute Genomics Platform"/>
            <consortium name="The Broad Institute Genome Sequencing Center for Infectious Disease"/>
            <person name="Wu L."/>
            <person name="Ma J."/>
        </authorList>
    </citation>
    <scope>NUCLEOTIDE SEQUENCE [LARGE SCALE GENOMIC DNA]</scope>
    <source>
        <strain evidence="4">JCM 17975</strain>
    </source>
</reference>
<name>A0ABP8X1U4_9MICO</name>
<dbReference type="Pfam" id="PF02517">
    <property type="entry name" value="Rce1-like"/>
    <property type="match status" value="1"/>
</dbReference>
<evidence type="ECO:0000313" key="4">
    <source>
        <dbReference type="Proteomes" id="UP001500843"/>
    </source>
</evidence>
<feature type="transmembrane region" description="Helical" evidence="1">
    <location>
        <begin position="249"/>
        <end position="269"/>
    </location>
</feature>
<keyword evidence="1" id="KW-1133">Transmembrane helix</keyword>
<feature type="transmembrane region" description="Helical" evidence="1">
    <location>
        <begin position="115"/>
        <end position="132"/>
    </location>
</feature>
<evidence type="ECO:0000259" key="2">
    <source>
        <dbReference type="Pfam" id="PF02517"/>
    </source>
</evidence>
<evidence type="ECO:0000256" key="1">
    <source>
        <dbReference type="SAM" id="Phobius"/>
    </source>
</evidence>
<gene>
    <name evidence="3" type="ORF">GCM10023198_18510</name>
</gene>
<accession>A0ABP8X1U4</accession>
<feature type="domain" description="CAAX prenyl protease 2/Lysostaphin resistance protein A-like" evidence="2">
    <location>
        <begin position="195"/>
        <end position="286"/>
    </location>
</feature>
<dbReference type="InterPro" id="IPR003675">
    <property type="entry name" value="Rce1/LyrA-like_dom"/>
</dbReference>
<feature type="transmembrane region" description="Helical" evidence="1">
    <location>
        <begin position="22"/>
        <end position="45"/>
    </location>
</feature>
<feature type="transmembrane region" description="Helical" evidence="1">
    <location>
        <begin position="153"/>
        <end position="173"/>
    </location>
</feature>
<dbReference type="Proteomes" id="UP001500843">
    <property type="component" value="Unassembled WGS sequence"/>
</dbReference>
<keyword evidence="1" id="KW-0472">Membrane</keyword>
<sequence>MSTSPPQSVPAVRVGPVDTWRWAGPVLMVLAVATVLVGVVAGPVAVLRSGAIGLADTAITLAVVGPLLAVALWRRPGALRVVAVLAVLIACSRWAHGLPEVFGTGLEWNLLEWNWQGKTVELLWLVALFLALGPWAREEAGLGLRLRAGWRPAGWVVVGLFGGFALLSLWSLADAGAPPTPMDTERFLFDVGHPNLVEELLVRGAMLAVLDRACGTPWRFLGADVGWGLVLTALWFGLWHGFVLTADGFVVDPVAVLSTGIVGLLLGWVRARSGSVWLAYAAHCAVEVGQDTGVMAWALLGGNVPLG</sequence>
<protein>
    <recommendedName>
        <fullName evidence="2">CAAX prenyl protease 2/Lysostaphin resistance protein A-like domain-containing protein</fullName>
    </recommendedName>
</protein>
<evidence type="ECO:0000313" key="3">
    <source>
        <dbReference type="EMBL" id="GAA4698370.1"/>
    </source>
</evidence>
<organism evidence="3 4">
    <name type="scientific">Promicromonospora umidemergens</name>
    <dbReference type="NCBI Taxonomy" id="629679"/>
    <lineage>
        <taxon>Bacteria</taxon>
        <taxon>Bacillati</taxon>
        <taxon>Actinomycetota</taxon>
        <taxon>Actinomycetes</taxon>
        <taxon>Micrococcales</taxon>
        <taxon>Promicromonosporaceae</taxon>
        <taxon>Promicromonospora</taxon>
    </lineage>
</organism>
<feature type="transmembrane region" description="Helical" evidence="1">
    <location>
        <begin position="225"/>
        <end position="242"/>
    </location>
</feature>
<dbReference type="EMBL" id="BAABHM010000010">
    <property type="protein sequence ID" value="GAA4698370.1"/>
    <property type="molecule type" value="Genomic_DNA"/>
</dbReference>
<keyword evidence="4" id="KW-1185">Reference proteome</keyword>